<keyword evidence="12 14" id="KW-0560">Oxidoreductase</keyword>
<dbReference type="Pfam" id="PF13499">
    <property type="entry name" value="EF-hand_7"/>
    <property type="match status" value="1"/>
</dbReference>
<dbReference type="InterPro" id="IPR000447">
    <property type="entry name" value="G3P_DH_FAD-dep"/>
</dbReference>
<feature type="domain" description="EF-hand" evidence="16">
    <location>
        <begin position="680"/>
        <end position="715"/>
    </location>
</feature>
<dbReference type="Gene3D" id="3.50.50.60">
    <property type="entry name" value="FAD/NAD(P)-binding domain"/>
    <property type="match status" value="1"/>
</dbReference>
<evidence type="ECO:0000256" key="12">
    <source>
        <dbReference type="ARBA" id="ARBA00023002"/>
    </source>
</evidence>
<dbReference type="Gene3D" id="1.10.238.10">
    <property type="entry name" value="EF-hand"/>
    <property type="match status" value="1"/>
</dbReference>
<keyword evidence="13" id="KW-0496">Mitochondrion</keyword>
<dbReference type="PANTHER" id="PTHR11985">
    <property type="entry name" value="GLYCEROL-3-PHOSPHATE DEHYDROGENASE"/>
    <property type="match status" value="1"/>
</dbReference>
<dbReference type="FunFam" id="1.10.8.870:FF:000001">
    <property type="entry name" value="Glycerol-3-phosphate dehydrogenase"/>
    <property type="match status" value="1"/>
</dbReference>
<dbReference type="Gene3D" id="1.10.8.870">
    <property type="entry name" value="Alpha-glycerophosphate oxidase, cap domain"/>
    <property type="match status" value="1"/>
</dbReference>
<dbReference type="PANTHER" id="PTHR11985:SF15">
    <property type="entry name" value="GLYCEROL-3-PHOSPHATE DEHYDROGENASE, MITOCHONDRIAL"/>
    <property type="match status" value="1"/>
</dbReference>
<dbReference type="InterPro" id="IPR018247">
    <property type="entry name" value="EF_Hand_1_Ca_BS"/>
</dbReference>
<dbReference type="InterPro" id="IPR002048">
    <property type="entry name" value="EF_hand_dom"/>
</dbReference>
<dbReference type="GO" id="GO:0006072">
    <property type="term" value="P:glycerol-3-phosphate metabolic process"/>
    <property type="evidence" value="ECO:0007669"/>
    <property type="project" value="UniProtKB-UniRule"/>
</dbReference>
<comment type="subcellular location">
    <subcellularLocation>
        <location evidence="2">Mitochondrion</location>
    </subcellularLocation>
</comment>
<evidence type="ECO:0000256" key="4">
    <source>
        <dbReference type="ARBA" id="ARBA00007330"/>
    </source>
</evidence>
<dbReference type="InterPro" id="IPR006076">
    <property type="entry name" value="FAD-dep_OxRdtase"/>
</dbReference>
<keyword evidence="11" id="KW-0809">Transit peptide</keyword>
<feature type="region of interest" description="Disordered" evidence="15">
    <location>
        <begin position="755"/>
        <end position="778"/>
    </location>
</feature>
<dbReference type="Gene3D" id="3.30.9.10">
    <property type="entry name" value="D-Amino Acid Oxidase, subunit A, domain 2"/>
    <property type="match status" value="1"/>
</dbReference>
<dbReference type="InterPro" id="IPR031656">
    <property type="entry name" value="DAO_C"/>
</dbReference>
<organism evidence="17 18">
    <name type="scientific">Geranomyces variabilis</name>
    <dbReference type="NCBI Taxonomy" id="109894"/>
    <lineage>
        <taxon>Eukaryota</taxon>
        <taxon>Fungi</taxon>
        <taxon>Fungi incertae sedis</taxon>
        <taxon>Chytridiomycota</taxon>
        <taxon>Chytridiomycota incertae sedis</taxon>
        <taxon>Chytridiomycetes</taxon>
        <taxon>Spizellomycetales</taxon>
        <taxon>Powellomycetaceae</taxon>
        <taxon>Geranomyces</taxon>
    </lineage>
</organism>
<dbReference type="PRINTS" id="PR01001">
    <property type="entry name" value="FADG3PDH"/>
</dbReference>
<dbReference type="Proteomes" id="UP001212152">
    <property type="component" value="Unassembled WGS sequence"/>
</dbReference>
<dbReference type="PROSITE" id="PS00978">
    <property type="entry name" value="FAD_G3PDH_2"/>
    <property type="match status" value="1"/>
</dbReference>
<evidence type="ECO:0000256" key="9">
    <source>
        <dbReference type="ARBA" id="ARBA00022827"/>
    </source>
</evidence>
<sequence>MWRNIRRPLQLAAAATATVGTITYATYYSDPTKNKQLQPSAAVPAFLLRHPIHAESAVAGAGAADVDKQVHSLWTPPSRKEMLDALKGKQPVTTSGDAPTAAGAGVVKAPANGEFDLLIVGGGATGTGCALDAATRGLKVALVERDDFASGTSSRSTKLVHGGVRYLEKAFWELDYEQYKLVKEALHERGVFLKIAPFLSYQLPTMIPLYQLWKVPYYWAGCKAYDLLAYFSGDALSQSYFLSKGKALEAFPMLKKENLVASLVYYDGAHNDARMNVAIALTAVAHGAVVANHTEVIRLLKKKRTTLLGQHRFGSEEIYGAVVRDTLTGEEWEVKAKGVINATGPFTDGLRKLDSGVGTAEIVAPSSGTHIVLPSYYSPRNMGLIDPATSDGRVIFFLPWQGSTIAGTTDAPTEVTQNPIPSEKEINWILSEIANYLSPEIKVRRGDVLAAWSGIRPLVRDPHAKNTESLVRNHMINVSENGLLTIAGGKWTTYREMAAETIDRAIQVFELKPTGPCITEDVLLLGSHNWSKNMFIKLVQHFGIELEVAQHLTTSYGDRAWAVASLASRTEERWPVFGKHLAAGYPYIEAEVRYAVQREYACTAVDVIARRTRLAFLNAEAALESLPRVIDIMAQELGWSESRKKQELKDGREFLKYMGLRDPSQVTEARFYERSHFKPDELAQYQREFQKWDTNRDGYISEADLSKVLKALGIKMTQQEVEGVINTVSLHRSGGVEFNEFLEVLGTVRDFHTRSRISQSKGHDVQQGNKPERSGGGV</sequence>
<evidence type="ECO:0000256" key="8">
    <source>
        <dbReference type="ARBA" id="ARBA00022737"/>
    </source>
</evidence>
<comment type="cofactor">
    <cofactor evidence="1 14">
        <name>FAD</name>
        <dbReference type="ChEBI" id="CHEBI:57692"/>
    </cofactor>
</comment>
<evidence type="ECO:0000256" key="14">
    <source>
        <dbReference type="RuleBase" id="RU361217"/>
    </source>
</evidence>
<evidence type="ECO:0000256" key="15">
    <source>
        <dbReference type="SAM" id="MobiDB-lite"/>
    </source>
</evidence>
<dbReference type="AlphaFoldDB" id="A0AAD5TD55"/>
<evidence type="ECO:0000256" key="5">
    <source>
        <dbReference type="ARBA" id="ARBA00013029"/>
    </source>
</evidence>
<keyword evidence="10" id="KW-0106">Calcium</keyword>
<dbReference type="InterPro" id="IPR011992">
    <property type="entry name" value="EF-hand-dom_pair"/>
</dbReference>
<comment type="pathway">
    <text evidence="3">Polyol metabolism; glycerol degradation.</text>
</comment>
<evidence type="ECO:0000256" key="2">
    <source>
        <dbReference type="ARBA" id="ARBA00004173"/>
    </source>
</evidence>
<dbReference type="PROSITE" id="PS50222">
    <property type="entry name" value="EF_HAND_2"/>
    <property type="match status" value="1"/>
</dbReference>
<proteinExistence type="inferred from homology"/>
<evidence type="ECO:0000256" key="7">
    <source>
        <dbReference type="ARBA" id="ARBA00022723"/>
    </source>
</evidence>
<evidence type="ECO:0000256" key="13">
    <source>
        <dbReference type="ARBA" id="ARBA00023128"/>
    </source>
</evidence>
<dbReference type="Pfam" id="PF01266">
    <property type="entry name" value="DAO"/>
    <property type="match status" value="1"/>
</dbReference>
<reference evidence="17" key="1">
    <citation type="submission" date="2020-05" db="EMBL/GenBank/DDBJ databases">
        <title>Phylogenomic resolution of chytrid fungi.</title>
        <authorList>
            <person name="Stajich J.E."/>
            <person name="Amses K."/>
            <person name="Simmons R."/>
            <person name="Seto K."/>
            <person name="Myers J."/>
            <person name="Bonds A."/>
            <person name="Quandt C.A."/>
            <person name="Barry K."/>
            <person name="Liu P."/>
            <person name="Grigoriev I."/>
            <person name="Longcore J.E."/>
            <person name="James T.Y."/>
        </authorList>
    </citation>
    <scope>NUCLEOTIDE SEQUENCE</scope>
    <source>
        <strain evidence="17">JEL0379</strain>
    </source>
</reference>
<dbReference type="SUPFAM" id="SSF47473">
    <property type="entry name" value="EF-hand"/>
    <property type="match status" value="1"/>
</dbReference>
<keyword evidence="6 14" id="KW-0285">Flavoprotein</keyword>
<comment type="similarity">
    <text evidence="4 14">Belongs to the FAD-dependent glycerol-3-phosphate dehydrogenase family.</text>
</comment>
<keyword evidence="8" id="KW-0677">Repeat</keyword>
<evidence type="ECO:0000256" key="11">
    <source>
        <dbReference type="ARBA" id="ARBA00022946"/>
    </source>
</evidence>
<evidence type="ECO:0000256" key="10">
    <source>
        <dbReference type="ARBA" id="ARBA00022837"/>
    </source>
</evidence>
<keyword evidence="18" id="KW-1185">Reference proteome</keyword>
<evidence type="ECO:0000313" key="18">
    <source>
        <dbReference type="Proteomes" id="UP001212152"/>
    </source>
</evidence>
<name>A0AAD5TD55_9FUNG</name>
<dbReference type="GO" id="GO:0005739">
    <property type="term" value="C:mitochondrion"/>
    <property type="evidence" value="ECO:0007669"/>
    <property type="project" value="UniProtKB-SubCell"/>
</dbReference>
<evidence type="ECO:0000313" key="17">
    <source>
        <dbReference type="EMBL" id="KAJ3166790.1"/>
    </source>
</evidence>
<dbReference type="PROSITE" id="PS00018">
    <property type="entry name" value="EF_HAND_1"/>
    <property type="match status" value="1"/>
</dbReference>
<dbReference type="FunFam" id="3.30.9.10:FF:000001">
    <property type="entry name" value="Glycerol-3-phosphate dehydrogenase"/>
    <property type="match status" value="1"/>
</dbReference>
<dbReference type="PROSITE" id="PS00977">
    <property type="entry name" value="FAD_G3PDH_1"/>
    <property type="match status" value="1"/>
</dbReference>
<dbReference type="SUPFAM" id="SSF51905">
    <property type="entry name" value="FAD/NAD(P)-binding domain"/>
    <property type="match status" value="1"/>
</dbReference>
<dbReference type="SUPFAM" id="SSF54373">
    <property type="entry name" value="FAD-linked reductases, C-terminal domain"/>
    <property type="match status" value="1"/>
</dbReference>
<dbReference type="Pfam" id="PF16901">
    <property type="entry name" value="DAO_C"/>
    <property type="match status" value="1"/>
</dbReference>
<protein>
    <recommendedName>
        <fullName evidence="5 14">Glycerol-3-phosphate dehydrogenase</fullName>
        <ecNumber evidence="5 14">1.1.5.3</ecNumber>
    </recommendedName>
</protein>
<evidence type="ECO:0000256" key="1">
    <source>
        <dbReference type="ARBA" id="ARBA00001974"/>
    </source>
</evidence>
<evidence type="ECO:0000256" key="6">
    <source>
        <dbReference type="ARBA" id="ARBA00022630"/>
    </source>
</evidence>
<comment type="catalytic activity">
    <reaction evidence="14">
        <text>a quinone + sn-glycerol 3-phosphate = dihydroxyacetone phosphate + a quinol</text>
        <dbReference type="Rhea" id="RHEA:18977"/>
        <dbReference type="ChEBI" id="CHEBI:24646"/>
        <dbReference type="ChEBI" id="CHEBI:57597"/>
        <dbReference type="ChEBI" id="CHEBI:57642"/>
        <dbReference type="ChEBI" id="CHEBI:132124"/>
        <dbReference type="EC" id="1.1.5.3"/>
    </reaction>
</comment>
<comment type="caution">
    <text evidence="17">The sequence shown here is derived from an EMBL/GenBank/DDBJ whole genome shotgun (WGS) entry which is preliminary data.</text>
</comment>
<dbReference type="SMART" id="SM00054">
    <property type="entry name" value="EFh"/>
    <property type="match status" value="2"/>
</dbReference>
<keyword evidence="7" id="KW-0479">Metal-binding</keyword>
<evidence type="ECO:0000259" key="16">
    <source>
        <dbReference type="PROSITE" id="PS50222"/>
    </source>
</evidence>
<gene>
    <name evidence="17" type="primary">GUT2</name>
    <name evidence="17" type="ORF">HDU87_001912</name>
</gene>
<evidence type="ECO:0000256" key="3">
    <source>
        <dbReference type="ARBA" id="ARBA00004745"/>
    </source>
</evidence>
<dbReference type="CDD" id="cd00051">
    <property type="entry name" value="EFh"/>
    <property type="match status" value="1"/>
</dbReference>
<dbReference type="EMBL" id="JADGJQ010000157">
    <property type="protein sequence ID" value="KAJ3166790.1"/>
    <property type="molecule type" value="Genomic_DNA"/>
</dbReference>
<dbReference type="GO" id="GO:0005509">
    <property type="term" value="F:calcium ion binding"/>
    <property type="evidence" value="ECO:0007669"/>
    <property type="project" value="InterPro"/>
</dbReference>
<dbReference type="EC" id="1.1.5.3" evidence="5 14"/>
<dbReference type="GO" id="GO:0004368">
    <property type="term" value="F:glycerol-3-phosphate dehydrogenase (quinone) activity"/>
    <property type="evidence" value="ECO:0007669"/>
    <property type="project" value="UniProtKB-EC"/>
</dbReference>
<dbReference type="InterPro" id="IPR036188">
    <property type="entry name" value="FAD/NAD-bd_sf"/>
</dbReference>
<keyword evidence="9" id="KW-0274">FAD</keyword>
<accession>A0AAD5TD55</accession>
<dbReference type="InterPro" id="IPR038299">
    <property type="entry name" value="DAO_C_sf"/>
</dbReference>